<sequence length="81" mass="8623">MKINWKLRFKNKATLAAIVATAILLAQQLGFKLPDNINDVANTALALLVLIGVVSDPTTSGITDSKQALEYEAPKGDDANV</sequence>
<gene>
    <name evidence="1" type="ORF">GEZ84_05040</name>
</gene>
<protein>
    <submittedName>
        <fullName evidence="1">Phage holin</fullName>
    </submittedName>
</protein>
<dbReference type="InterPro" id="IPR006485">
    <property type="entry name" value="Phage-like_holin"/>
</dbReference>
<dbReference type="Pfam" id="PF04531">
    <property type="entry name" value="Phage_holin_1"/>
    <property type="match status" value="1"/>
</dbReference>
<evidence type="ECO:0000313" key="2">
    <source>
        <dbReference type="Proteomes" id="UP000438885"/>
    </source>
</evidence>
<proteinExistence type="predicted"/>
<dbReference type="Proteomes" id="UP000438885">
    <property type="component" value="Unassembled WGS sequence"/>
</dbReference>
<dbReference type="RefSeq" id="WP_153223716.1">
    <property type="nucleotide sequence ID" value="NZ_WIJP01000006.1"/>
</dbReference>
<name>A0A6I1TX54_STRMT</name>
<evidence type="ECO:0000313" key="1">
    <source>
        <dbReference type="EMBL" id="MQQ29740.1"/>
    </source>
</evidence>
<dbReference type="AlphaFoldDB" id="A0A6I1TX54"/>
<reference evidence="1 2" key="1">
    <citation type="submission" date="2019-10" db="EMBL/GenBank/DDBJ databases">
        <title>Streptococcus mitis of the oral and urogenital tracts.</title>
        <authorList>
            <person name="Price T."/>
            <person name="Mores C.R."/>
            <person name="Putonti C."/>
            <person name="Wolfe A.J."/>
        </authorList>
    </citation>
    <scope>NUCLEOTIDE SEQUENCE [LARGE SCALE GENOMIC DNA]</scope>
    <source>
        <strain evidence="1 2">SM10</strain>
    </source>
</reference>
<accession>A0A6I1TX54</accession>
<dbReference type="EMBL" id="WIJP01000006">
    <property type="protein sequence ID" value="MQQ29740.1"/>
    <property type="molecule type" value="Genomic_DNA"/>
</dbReference>
<organism evidence="1 2">
    <name type="scientific">Streptococcus mitis</name>
    <dbReference type="NCBI Taxonomy" id="28037"/>
    <lineage>
        <taxon>Bacteria</taxon>
        <taxon>Bacillati</taxon>
        <taxon>Bacillota</taxon>
        <taxon>Bacilli</taxon>
        <taxon>Lactobacillales</taxon>
        <taxon>Streptococcaceae</taxon>
        <taxon>Streptococcus</taxon>
        <taxon>Streptococcus mitis group</taxon>
    </lineage>
</organism>
<dbReference type="NCBIfam" id="TIGR01598">
    <property type="entry name" value="holin_phiLC3"/>
    <property type="match status" value="1"/>
</dbReference>
<comment type="caution">
    <text evidence="1">The sequence shown here is derived from an EMBL/GenBank/DDBJ whole genome shotgun (WGS) entry which is preliminary data.</text>
</comment>